<evidence type="ECO:0000313" key="3">
    <source>
        <dbReference type="Proteomes" id="UP001196413"/>
    </source>
</evidence>
<protein>
    <submittedName>
        <fullName evidence="2">Uncharacterized protein</fullName>
    </submittedName>
</protein>
<feature type="region of interest" description="Disordered" evidence="1">
    <location>
        <begin position="43"/>
        <end position="72"/>
    </location>
</feature>
<name>A0AAD5WF74_PARTN</name>
<keyword evidence="3" id="KW-1185">Reference proteome</keyword>
<gene>
    <name evidence="2" type="ORF">KIN20_029044</name>
</gene>
<dbReference type="AlphaFoldDB" id="A0AAD5WF74"/>
<sequence>MKEVDKLAYADDPGYEKIYSLIENAKKMSGQQEFPYDWEEGEIEAEKAGEGPGAPLKKDADVAPTAPTAPPM</sequence>
<evidence type="ECO:0000313" key="2">
    <source>
        <dbReference type="EMBL" id="KAJ1368000.1"/>
    </source>
</evidence>
<comment type="caution">
    <text evidence="2">The sequence shown here is derived from an EMBL/GenBank/DDBJ whole genome shotgun (WGS) entry which is preliminary data.</text>
</comment>
<reference evidence="2" key="1">
    <citation type="submission" date="2021-06" db="EMBL/GenBank/DDBJ databases">
        <title>Parelaphostrongylus tenuis whole genome reference sequence.</title>
        <authorList>
            <person name="Garwood T.J."/>
            <person name="Larsen P.A."/>
            <person name="Fountain-Jones N.M."/>
            <person name="Garbe J.R."/>
            <person name="Macchietto M.G."/>
            <person name="Kania S.A."/>
            <person name="Gerhold R.W."/>
            <person name="Richards J.E."/>
            <person name="Wolf T.M."/>
        </authorList>
    </citation>
    <scope>NUCLEOTIDE SEQUENCE</scope>
    <source>
        <strain evidence="2">MNPRO001-30</strain>
        <tissue evidence="2">Meninges</tissue>
    </source>
</reference>
<dbReference type="Proteomes" id="UP001196413">
    <property type="component" value="Unassembled WGS sequence"/>
</dbReference>
<accession>A0AAD5WF74</accession>
<dbReference type="EMBL" id="JAHQIW010006061">
    <property type="protein sequence ID" value="KAJ1368000.1"/>
    <property type="molecule type" value="Genomic_DNA"/>
</dbReference>
<proteinExistence type="predicted"/>
<organism evidence="2 3">
    <name type="scientific">Parelaphostrongylus tenuis</name>
    <name type="common">Meningeal worm</name>
    <dbReference type="NCBI Taxonomy" id="148309"/>
    <lineage>
        <taxon>Eukaryota</taxon>
        <taxon>Metazoa</taxon>
        <taxon>Ecdysozoa</taxon>
        <taxon>Nematoda</taxon>
        <taxon>Chromadorea</taxon>
        <taxon>Rhabditida</taxon>
        <taxon>Rhabditina</taxon>
        <taxon>Rhabditomorpha</taxon>
        <taxon>Strongyloidea</taxon>
        <taxon>Metastrongylidae</taxon>
        <taxon>Parelaphostrongylus</taxon>
    </lineage>
</organism>
<evidence type="ECO:0000256" key="1">
    <source>
        <dbReference type="SAM" id="MobiDB-lite"/>
    </source>
</evidence>